<dbReference type="GO" id="GO:0005960">
    <property type="term" value="C:glycine cleavage complex"/>
    <property type="evidence" value="ECO:0007669"/>
    <property type="project" value="TreeGrafter"/>
</dbReference>
<dbReference type="Gene3D" id="3.40.640.10">
    <property type="entry name" value="Type I PLP-dependent aspartate aminotransferase-like (Major domain)"/>
    <property type="match status" value="1"/>
</dbReference>
<dbReference type="SUPFAM" id="SSF53383">
    <property type="entry name" value="PLP-dependent transferases"/>
    <property type="match status" value="1"/>
</dbReference>
<protein>
    <recommendedName>
        <fullName evidence="2">Glycine cleavage system P-protein N-terminal domain-containing protein</fullName>
    </recommendedName>
</protein>
<feature type="non-terminal residue" evidence="3">
    <location>
        <position position="1"/>
    </location>
</feature>
<sequence length="40" mass="4495">MPGRLIGETIDSHGAKAYRLALQTREQHIRQEKATSNICT</sequence>
<reference evidence="3" key="1">
    <citation type="submission" date="2021-02" db="EMBL/GenBank/DDBJ databases">
        <authorList>
            <person name="Nowell W R."/>
        </authorList>
    </citation>
    <scope>NUCLEOTIDE SEQUENCE</scope>
</reference>
<evidence type="ECO:0000256" key="1">
    <source>
        <dbReference type="ARBA" id="ARBA00023002"/>
    </source>
</evidence>
<dbReference type="InterPro" id="IPR020581">
    <property type="entry name" value="GDC_P"/>
</dbReference>
<feature type="domain" description="Glycine cleavage system P-protein N-terminal" evidence="2">
    <location>
        <begin position="1"/>
        <end position="40"/>
    </location>
</feature>
<organism evidence="3 4">
    <name type="scientific">Rotaria magnacalcarata</name>
    <dbReference type="NCBI Taxonomy" id="392030"/>
    <lineage>
        <taxon>Eukaryota</taxon>
        <taxon>Metazoa</taxon>
        <taxon>Spiralia</taxon>
        <taxon>Gnathifera</taxon>
        <taxon>Rotifera</taxon>
        <taxon>Eurotatoria</taxon>
        <taxon>Bdelloidea</taxon>
        <taxon>Philodinida</taxon>
        <taxon>Philodinidae</taxon>
        <taxon>Rotaria</taxon>
    </lineage>
</organism>
<proteinExistence type="predicted"/>
<comment type="caution">
    <text evidence="3">The sequence shown here is derived from an EMBL/GenBank/DDBJ whole genome shotgun (WGS) entry which is preliminary data.</text>
</comment>
<gene>
    <name evidence="3" type="ORF">SMN809_LOCUS39167</name>
</gene>
<dbReference type="EMBL" id="CAJOBI010104441">
    <property type="protein sequence ID" value="CAF4602982.1"/>
    <property type="molecule type" value="Genomic_DNA"/>
</dbReference>
<dbReference type="GO" id="GO:0005829">
    <property type="term" value="C:cytosol"/>
    <property type="evidence" value="ECO:0007669"/>
    <property type="project" value="TreeGrafter"/>
</dbReference>
<dbReference type="Pfam" id="PF02347">
    <property type="entry name" value="GDC-P"/>
    <property type="match status" value="1"/>
</dbReference>
<dbReference type="InterPro" id="IPR015421">
    <property type="entry name" value="PyrdxlP-dep_Trfase_major"/>
</dbReference>
<evidence type="ECO:0000313" key="4">
    <source>
        <dbReference type="Proteomes" id="UP000676336"/>
    </source>
</evidence>
<dbReference type="PANTHER" id="PTHR11773:SF1">
    <property type="entry name" value="GLYCINE DEHYDROGENASE (DECARBOXYLATING), MITOCHONDRIAL"/>
    <property type="match status" value="1"/>
</dbReference>
<accession>A0A8S2ZAV4</accession>
<evidence type="ECO:0000313" key="3">
    <source>
        <dbReference type="EMBL" id="CAF4602982.1"/>
    </source>
</evidence>
<dbReference type="GO" id="GO:0030170">
    <property type="term" value="F:pyridoxal phosphate binding"/>
    <property type="evidence" value="ECO:0007669"/>
    <property type="project" value="TreeGrafter"/>
</dbReference>
<dbReference type="GO" id="GO:0019464">
    <property type="term" value="P:glycine decarboxylation via glycine cleavage system"/>
    <property type="evidence" value="ECO:0007669"/>
    <property type="project" value="TreeGrafter"/>
</dbReference>
<dbReference type="GO" id="GO:0004375">
    <property type="term" value="F:glycine dehydrogenase (decarboxylating) activity"/>
    <property type="evidence" value="ECO:0007669"/>
    <property type="project" value="InterPro"/>
</dbReference>
<dbReference type="AlphaFoldDB" id="A0A8S2ZAV4"/>
<evidence type="ECO:0000259" key="2">
    <source>
        <dbReference type="Pfam" id="PF02347"/>
    </source>
</evidence>
<dbReference type="Proteomes" id="UP000676336">
    <property type="component" value="Unassembled WGS sequence"/>
</dbReference>
<dbReference type="InterPro" id="IPR015424">
    <property type="entry name" value="PyrdxlP-dep_Trfase"/>
</dbReference>
<name>A0A8S2ZAV4_9BILA</name>
<keyword evidence="1" id="KW-0560">Oxidoreductase</keyword>
<dbReference type="GO" id="GO:0016594">
    <property type="term" value="F:glycine binding"/>
    <property type="evidence" value="ECO:0007669"/>
    <property type="project" value="TreeGrafter"/>
</dbReference>
<dbReference type="InterPro" id="IPR049315">
    <property type="entry name" value="GDC-P_N"/>
</dbReference>
<dbReference type="PANTHER" id="PTHR11773">
    <property type="entry name" value="GLYCINE DEHYDROGENASE, DECARBOXYLATING"/>
    <property type="match status" value="1"/>
</dbReference>